<comment type="caution">
    <text evidence="1">The sequence shown here is derived from an EMBL/GenBank/DDBJ whole genome shotgun (WGS) entry which is preliminary data.</text>
</comment>
<dbReference type="Gene3D" id="2.60.120.580">
    <property type="entry name" value="Acetamidase/Formamidase-like domains"/>
    <property type="match status" value="2"/>
</dbReference>
<evidence type="ECO:0000313" key="2">
    <source>
        <dbReference type="Proteomes" id="UP000248326"/>
    </source>
</evidence>
<accession>A0A318SBL1</accession>
<dbReference type="InterPro" id="IPR004304">
    <property type="entry name" value="FmdA_AmdA"/>
</dbReference>
<name>A0A318SBL1_9DEIO</name>
<dbReference type="Proteomes" id="UP000248326">
    <property type="component" value="Unassembled WGS sequence"/>
</dbReference>
<dbReference type="PANTHER" id="PTHR31891">
    <property type="entry name" value="FORMAMIDASE C869.04-RELATED"/>
    <property type="match status" value="1"/>
</dbReference>
<dbReference type="Gene3D" id="3.10.28.20">
    <property type="entry name" value="Acetamidase/Formamidase-like domains"/>
    <property type="match status" value="1"/>
</dbReference>
<dbReference type="SUPFAM" id="SSF141130">
    <property type="entry name" value="Acetamidase/Formamidase-like"/>
    <property type="match status" value="1"/>
</dbReference>
<sequence>MTQPAFHLSREHIHTTWDRSLTPALTIPEGATVVFETLDASYGGVARSVAGNGTPTNDALARLIAEHAYPERSTGPRGHPLTGPVFVEGAKPGDTLVVEILDVKTGAWGWTSCRPNGIGLLDKVLADMGELEAPTSRYWDLREGAHARFSPSIRVPLSPFCGVMGVALAQEGQHPTSPPRHVGGNMDVRQLVKGATLYLPVEVEGALFSVGDVHGAQGDGEVCGTGIETDGLVTLKFGVLRGAGIASPQLGVPAMFDAHLGEKGWFATTGHAPDLMEAARIALLEMLRHLKRVRGLSLVDAYILASACVDLKISQIVDAPNWTVSAFLPLVIFED</sequence>
<dbReference type="AlphaFoldDB" id="A0A318SBL1"/>
<evidence type="ECO:0000313" key="1">
    <source>
        <dbReference type="EMBL" id="PYE54127.1"/>
    </source>
</evidence>
<protein>
    <submittedName>
        <fullName evidence="1">Acetamidase/formamidase</fullName>
    </submittedName>
</protein>
<proteinExistence type="predicted"/>
<dbReference type="GO" id="GO:0016811">
    <property type="term" value="F:hydrolase activity, acting on carbon-nitrogen (but not peptide) bonds, in linear amides"/>
    <property type="evidence" value="ECO:0007669"/>
    <property type="project" value="InterPro"/>
</dbReference>
<organism evidence="1 2">
    <name type="scientific">Deinococcus yavapaiensis KR-236</name>
    <dbReference type="NCBI Taxonomy" id="694435"/>
    <lineage>
        <taxon>Bacteria</taxon>
        <taxon>Thermotogati</taxon>
        <taxon>Deinococcota</taxon>
        <taxon>Deinococci</taxon>
        <taxon>Deinococcales</taxon>
        <taxon>Deinococcaceae</taxon>
        <taxon>Deinococcus</taxon>
    </lineage>
</organism>
<dbReference type="OrthoDB" id="9811740at2"/>
<dbReference type="EMBL" id="QJSX01000006">
    <property type="protein sequence ID" value="PYE54127.1"/>
    <property type="molecule type" value="Genomic_DNA"/>
</dbReference>
<dbReference type="Pfam" id="PF03069">
    <property type="entry name" value="FmdA_AmdA"/>
    <property type="match status" value="1"/>
</dbReference>
<dbReference type="PANTHER" id="PTHR31891:SF1">
    <property type="entry name" value="FORMAMIDASE C869.04-RELATED"/>
    <property type="match status" value="1"/>
</dbReference>
<reference evidence="1 2" key="1">
    <citation type="submission" date="2018-06" db="EMBL/GenBank/DDBJ databases">
        <title>Genomic Encyclopedia of Type Strains, Phase IV (KMG-IV): sequencing the most valuable type-strain genomes for metagenomic binning, comparative biology and taxonomic classification.</title>
        <authorList>
            <person name="Goeker M."/>
        </authorList>
    </citation>
    <scope>NUCLEOTIDE SEQUENCE [LARGE SCALE GENOMIC DNA]</scope>
    <source>
        <strain evidence="1 2">DSM 18048</strain>
    </source>
</reference>
<dbReference type="RefSeq" id="WP_110886520.1">
    <property type="nucleotide sequence ID" value="NZ_QJSX01000006.1"/>
</dbReference>
<gene>
    <name evidence="1" type="ORF">DES52_10692</name>
</gene>
<keyword evidence="2" id="KW-1185">Reference proteome</keyword>